<evidence type="ECO:0000256" key="8">
    <source>
        <dbReference type="ARBA" id="ARBA00023186"/>
    </source>
</evidence>
<proteinExistence type="inferred from homology"/>
<reference evidence="11" key="1">
    <citation type="submission" date="2017-02" db="UniProtKB">
        <authorList>
            <consortium name="WormBaseParasite"/>
        </authorList>
    </citation>
    <scope>IDENTIFICATION</scope>
</reference>
<evidence type="ECO:0000256" key="7">
    <source>
        <dbReference type="ARBA" id="ARBA00023157"/>
    </source>
</evidence>
<dbReference type="Pfam" id="PF05281">
    <property type="entry name" value="Secretogranin_V"/>
    <property type="match status" value="1"/>
</dbReference>
<dbReference type="GO" id="GO:0007218">
    <property type="term" value="P:neuropeptide signaling pathway"/>
    <property type="evidence" value="ECO:0007669"/>
    <property type="project" value="InterPro"/>
</dbReference>
<dbReference type="GO" id="GO:0005576">
    <property type="term" value="C:extracellular region"/>
    <property type="evidence" value="ECO:0007669"/>
    <property type="project" value="UniProtKB-SubCell"/>
</dbReference>
<dbReference type="Proteomes" id="UP000046393">
    <property type="component" value="Unplaced"/>
</dbReference>
<evidence type="ECO:0000256" key="5">
    <source>
        <dbReference type="ARBA" id="ARBA00022525"/>
    </source>
</evidence>
<comment type="subcellular location">
    <subcellularLocation>
        <location evidence="1">Secreted</location>
    </subcellularLocation>
</comment>
<evidence type="ECO:0000256" key="2">
    <source>
        <dbReference type="ARBA" id="ARBA00006348"/>
    </source>
</evidence>
<keyword evidence="10" id="KW-1185">Reference proteome</keyword>
<keyword evidence="6" id="KW-0732">Signal</keyword>
<evidence type="ECO:0000256" key="6">
    <source>
        <dbReference type="ARBA" id="ARBA00022729"/>
    </source>
</evidence>
<evidence type="ECO:0000256" key="4">
    <source>
        <dbReference type="ARBA" id="ARBA00022448"/>
    </source>
</evidence>
<dbReference type="GO" id="GO:0030141">
    <property type="term" value="C:secretory granule"/>
    <property type="evidence" value="ECO:0007669"/>
    <property type="project" value="InterPro"/>
</dbReference>
<dbReference type="InterPro" id="IPR007945">
    <property type="entry name" value="Secretogranin_V"/>
</dbReference>
<keyword evidence="8" id="KW-0143">Chaperone</keyword>
<dbReference type="WBParaSite" id="SMUV_0000047501-mRNA-1">
    <property type="protein sequence ID" value="SMUV_0000047501-mRNA-1"/>
    <property type="gene ID" value="SMUV_0000047501"/>
</dbReference>
<dbReference type="PANTHER" id="PTHR12738:SF0">
    <property type="entry name" value="NEUROENDOCRINE PROTEIN 7B2"/>
    <property type="match status" value="1"/>
</dbReference>
<evidence type="ECO:0000313" key="10">
    <source>
        <dbReference type="Proteomes" id="UP000046393"/>
    </source>
</evidence>
<dbReference type="PANTHER" id="PTHR12738">
    <property type="entry name" value="NEUROENDOCRINE PROTEIN 7B2"/>
    <property type="match status" value="1"/>
</dbReference>
<evidence type="ECO:0000256" key="1">
    <source>
        <dbReference type="ARBA" id="ARBA00004613"/>
    </source>
</evidence>
<evidence type="ECO:0000256" key="9">
    <source>
        <dbReference type="SAM" id="MobiDB-lite"/>
    </source>
</evidence>
<dbReference type="GO" id="GO:0046883">
    <property type="term" value="P:regulation of hormone secretion"/>
    <property type="evidence" value="ECO:0007669"/>
    <property type="project" value="TreeGrafter"/>
</dbReference>
<dbReference type="AlphaFoldDB" id="A0A0N5A8R5"/>
<feature type="region of interest" description="Disordered" evidence="9">
    <location>
        <begin position="1"/>
        <end position="30"/>
    </location>
</feature>
<keyword evidence="7" id="KW-1015">Disulfide bond</keyword>
<evidence type="ECO:0000313" key="11">
    <source>
        <dbReference type="WBParaSite" id="SMUV_0000047501-mRNA-1"/>
    </source>
</evidence>
<organism evidence="10 11">
    <name type="scientific">Syphacia muris</name>
    <dbReference type="NCBI Taxonomy" id="451379"/>
    <lineage>
        <taxon>Eukaryota</taxon>
        <taxon>Metazoa</taxon>
        <taxon>Ecdysozoa</taxon>
        <taxon>Nematoda</taxon>
        <taxon>Chromadorea</taxon>
        <taxon>Rhabditida</taxon>
        <taxon>Spirurina</taxon>
        <taxon>Oxyuridomorpha</taxon>
        <taxon>Oxyuroidea</taxon>
        <taxon>Oxyuridae</taxon>
        <taxon>Syphacia</taxon>
    </lineage>
</organism>
<keyword evidence="4" id="KW-0813">Transport</keyword>
<keyword evidence="5" id="KW-0964">Secreted</keyword>
<comment type="similarity">
    <text evidence="2">Belongs to the 7B2 family.</text>
</comment>
<feature type="compositionally biased region" description="Basic and acidic residues" evidence="9">
    <location>
        <begin position="10"/>
        <end position="25"/>
    </location>
</feature>
<dbReference type="STRING" id="451379.A0A0N5A8R5"/>
<name>A0A0N5A8R5_9BILA</name>
<evidence type="ECO:0000256" key="3">
    <source>
        <dbReference type="ARBA" id="ARBA00019589"/>
    </source>
</evidence>
<sequence>MTGGAGEGTQRLRPESNFEEREQVKTDSVLPAYCDPPNPCPVGYSAADGCLEDFDNTAEFSRMYQSSQNCACDREHMFNCPSKGIDELEESIQKILDQNGLHKNLIAKKFHEKRESFMVSDYLHKNAKKAGKSGRNQEPRRKRSIFLNTKANSVHNPYLQGEILRTVSKKDGRNLY</sequence>
<protein>
    <recommendedName>
        <fullName evidence="3">Neuroendocrine protein 7B2</fullName>
    </recommendedName>
</protein>
<dbReference type="GO" id="GO:0030234">
    <property type="term" value="F:enzyme regulator activity"/>
    <property type="evidence" value="ECO:0007669"/>
    <property type="project" value="TreeGrafter"/>
</dbReference>
<accession>A0A0N5A8R5</accession>